<name>A0ABS7C0K6_9BACL</name>
<dbReference type="Proteomes" id="UP001519887">
    <property type="component" value="Unassembled WGS sequence"/>
</dbReference>
<protein>
    <submittedName>
        <fullName evidence="3">ATP-binding cassette domain-containing protein</fullName>
    </submittedName>
</protein>
<feature type="non-terminal residue" evidence="3">
    <location>
        <position position="1"/>
    </location>
</feature>
<accession>A0ABS7C0K6</accession>
<evidence type="ECO:0000313" key="4">
    <source>
        <dbReference type="Proteomes" id="UP001519887"/>
    </source>
</evidence>
<gene>
    <name evidence="3" type="ORF">K0U00_09565</name>
</gene>
<keyword evidence="3" id="KW-0547">Nucleotide-binding</keyword>
<feature type="domain" description="ABC transporter" evidence="2">
    <location>
        <begin position="16"/>
        <end position="59"/>
    </location>
</feature>
<dbReference type="InterPro" id="IPR027417">
    <property type="entry name" value="P-loop_NTPase"/>
</dbReference>
<sequence>EAAARAANAHDFIMSFPQGYDSQIGERGVKLSGGQKQRLSIARAILKDPRLIILDEATSSLDTESEKAIQDALEHLLENRTSLVIAHRLSTIQRADRIYVLDKGKVVEVGTHQSLLEQGGRYKQLYELQFPQKEEPQQPVEHRGRKLSRT</sequence>
<dbReference type="Pfam" id="PF00005">
    <property type="entry name" value="ABC_tran"/>
    <property type="match status" value="1"/>
</dbReference>
<dbReference type="SUPFAM" id="SSF52540">
    <property type="entry name" value="P-loop containing nucleoside triphosphate hydrolases"/>
    <property type="match status" value="1"/>
</dbReference>
<comment type="caution">
    <text evidence="3">The sequence shown here is derived from an EMBL/GenBank/DDBJ whole genome shotgun (WGS) entry which is preliminary data.</text>
</comment>
<dbReference type="InterPro" id="IPR039421">
    <property type="entry name" value="Type_1_exporter"/>
</dbReference>
<evidence type="ECO:0000313" key="3">
    <source>
        <dbReference type="EMBL" id="MBW7454276.1"/>
    </source>
</evidence>
<keyword evidence="3" id="KW-0067">ATP-binding</keyword>
<dbReference type="GO" id="GO:0005524">
    <property type="term" value="F:ATP binding"/>
    <property type="evidence" value="ECO:0007669"/>
    <property type="project" value="UniProtKB-KW"/>
</dbReference>
<evidence type="ECO:0000259" key="2">
    <source>
        <dbReference type="Pfam" id="PF00005"/>
    </source>
</evidence>
<dbReference type="PANTHER" id="PTHR24221:SF654">
    <property type="entry name" value="ATP-BINDING CASSETTE SUB-FAMILY B MEMBER 6"/>
    <property type="match status" value="1"/>
</dbReference>
<evidence type="ECO:0000256" key="1">
    <source>
        <dbReference type="SAM" id="MobiDB-lite"/>
    </source>
</evidence>
<proteinExistence type="predicted"/>
<dbReference type="Gene3D" id="3.40.50.300">
    <property type="entry name" value="P-loop containing nucleotide triphosphate hydrolases"/>
    <property type="match status" value="1"/>
</dbReference>
<dbReference type="EMBL" id="JAHZIK010000178">
    <property type="protein sequence ID" value="MBW7454276.1"/>
    <property type="molecule type" value="Genomic_DNA"/>
</dbReference>
<feature type="compositionally biased region" description="Basic and acidic residues" evidence="1">
    <location>
        <begin position="132"/>
        <end position="142"/>
    </location>
</feature>
<reference evidence="3 4" key="1">
    <citation type="submission" date="2021-07" db="EMBL/GenBank/DDBJ databases">
        <title>Paenibacillus radiodurans sp. nov., isolated from the southeastern edge of Tengger Desert.</title>
        <authorList>
            <person name="Zhang G."/>
        </authorList>
    </citation>
    <scope>NUCLEOTIDE SEQUENCE [LARGE SCALE GENOMIC DNA]</scope>
    <source>
        <strain evidence="3 4">CCM 7311</strain>
    </source>
</reference>
<dbReference type="PANTHER" id="PTHR24221">
    <property type="entry name" value="ATP-BINDING CASSETTE SUB-FAMILY B"/>
    <property type="match status" value="1"/>
</dbReference>
<keyword evidence="4" id="KW-1185">Reference proteome</keyword>
<dbReference type="InterPro" id="IPR003439">
    <property type="entry name" value="ABC_transporter-like_ATP-bd"/>
</dbReference>
<organism evidence="3 4">
    <name type="scientific">Paenibacillus sepulcri</name>
    <dbReference type="NCBI Taxonomy" id="359917"/>
    <lineage>
        <taxon>Bacteria</taxon>
        <taxon>Bacillati</taxon>
        <taxon>Bacillota</taxon>
        <taxon>Bacilli</taxon>
        <taxon>Bacillales</taxon>
        <taxon>Paenibacillaceae</taxon>
        <taxon>Paenibacillus</taxon>
    </lineage>
</organism>
<feature type="region of interest" description="Disordered" evidence="1">
    <location>
        <begin position="131"/>
        <end position="150"/>
    </location>
</feature>